<proteinExistence type="predicted"/>
<evidence type="ECO:0000313" key="2">
    <source>
        <dbReference type="EMBL" id="MBW4710003.1"/>
    </source>
</evidence>
<reference evidence="2" key="1">
    <citation type="submission" date="2021-07" db="EMBL/GenBank/DDBJ databases">
        <title>Roseobacter insulae sp. nov., isolated from a tidal flat.</title>
        <authorList>
            <person name="Park S."/>
            <person name="Yoon J.-H."/>
        </authorList>
    </citation>
    <scope>NUCLEOTIDE SEQUENCE</scope>
    <source>
        <strain evidence="2">YSTF-M11</strain>
    </source>
</reference>
<dbReference type="PANTHER" id="PTHR43798:SF33">
    <property type="entry name" value="HYDROLASE, PUTATIVE (AFU_ORTHOLOGUE AFUA_2G14860)-RELATED"/>
    <property type="match status" value="1"/>
</dbReference>
<dbReference type="Proteomes" id="UP001138661">
    <property type="component" value="Unassembled WGS sequence"/>
</dbReference>
<dbReference type="PANTHER" id="PTHR43798">
    <property type="entry name" value="MONOACYLGLYCEROL LIPASE"/>
    <property type="match status" value="1"/>
</dbReference>
<dbReference type="GO" id="GO:0016787">
    <property type="term" value="F:hydrolase activity"/>
    <property type="evidence" value="ECO:0007669"/>
    <property type="project" value="UniProtKB-KW"/>
</dbReference>
<keyword evidence="3" id="KW-1185">Reference proteome</keyword>
<protein>
    <submittedName>
        <fullName evidence="2">Alpha/beta hydrolase</fullName>
    </submittedName>
</protein>
<sequence>MTFVFAPASPATAGTTPTQETVVALHGSASAPSQWRHLAAGLQRDLTVVTPALPGYGDDHDQSTGRPQILAQIAKKIMQDVAVHADPVHLVGHSFGGAVALKMASMFPDKVRSLTLIEPAAFNVIWNSCGISTPKTARFNQTVRQSRVALKAGNATEAMAIFTDFWNGSGFWHRIGADQRPRMTRHATQIHDDFVALVSDRFTPADAARAGCPVLCISGDRSPVEIRDITSLLAQQLPCFHHETITGAGHMVPITHADIVTPMIGEFLAKAGNECQKYRCAA</sequence>
<dbReference type="Pfam" id="PF12697">
    <property type="entry name" value="Abhydrolase_6"/>
    <property type="match status" value="1"/>
</dbReference>
<gene>
    <name evidence="2" type="ORF">KX928_19640</name>
</gene>
<name>A0A9X1FZY5_9RHOB</name>
<evidence type="ECO:0000313" key="3">
    <source>
        <dbReference type="Proteomes" id="UP001138661"/>
    </source>
</evidence>
<dbReference type="GO" id="GO:0016020">
    <property type="term" value="C:membrane"/>
    <property type="evidence" value="ECO:0007669"/>
    <property type="project" value="TreeGrafter"/>
</dbReference>
<dbReference type="AlphaFoldDB" id="A0A9X1FZY5"/>
<feature type="domain" description="AB hydrolase-1" evidence="1">
    <location>
        <begin position="22"/>
        <end position="258"/>
    </location>
</feature>
<keyword evidence="2" id="KW-0378">Hydrolase</keyword>
<dbReference type="EMBL" id="JAHXDN010000006">
    <property type="protein sequence ID" value="MBW4710003.1"/>
    <property type="molecule type" value="Genomic_DNA"/>
</dbReference>
<dbReference type="RefSeq" id="WP_219506120.1">
    <property type="nucleotide sequence ID" value="NZ_JAHXDN010000006.1"/>
</dbReference>
<organism evidence="2 3">
    <name type="scientific">Roseobacter insulae</name>
    <dbReference type="NCBI Taxonomy" id="2859783"/>
    <lineage>
        <taxon>Bacteria</taxon>
        <taxon>Pseudomonadati</taxon>
        <taxon>Pseudomonadota</taxon>
        <taxon>Alphaproteobacteria</taxon>
        <taxon>Rhodobacterales</taxon>
        <taxon>Roseobacteraceae</taxon>
        <taxon>Roseobacter</taxon>
    </lineage>
</organism>
<comment type="caution">
    <text evidence="2">The sequence shown here is derived from an EMBL/GenBank/DDBJ whole genome shotgun (WGS) entry which is preliminary data.</text>
</comment>
<evidence type="ECO:0000259" key="1">
    <source>
        <dbReference type="Pfam" id="PF12697"/>
    </source>
</evidence>
<dbReference type="InterPro" id="IPR000073">
    <property type="entry name" value="AB_hydrolase_1"/>
</dbReference>
<dbReference type="InterPro" id="IPR050266">
    <property type="entry name" value="AB_hydrolase_sf"/>
</dbReference>
<accession>A0A9X1FZY5</accession>